<comment type="caution">
    <text evidence="7">The sequence shown here is derived from an EMBL/GenBank/DDBJ whole genome shotgun (WGS) entry which is preliminary data.</text>
</comment>
<protein>
    <submittedName>
        <fullName evidence="7">ATP-binding cassette domain-containing protein</fullName>
    </submittedName>
</protein>
<dbReference type="InterPro" id="IPR003593">
    <property type="entry name" value="AAA+_ATPase"/>
</dbReference>
<gene>
    <name evidence="7" type="ORF">DWQ67_07680</name>
</gene>
<sequence length="389" mass="41270">MIEISHLTKSYGGVTAVNDVSFTVRPGIVTGFLGPNGAGKSTTMRILMGLENASSGHATVMGKPIQEHSSPLTTVGALLDARSLNPARKARQSLLALADTHGIPSSRVDEVLALTGLSGVADKRSGGFSLGMGQRLGIASALLGDPQVLVFDEPVNGLDPEGVTWVRHLCRNLASEGRTVLISSHLMSEMAQTADRIVVIGRGHVLADATVDEFIDHVGDEHVRVVADDAGRLGESLARSGADVRRIDERRLQIRGTKPALVGRSALELGVALEELVPVRPSLEEAYLRMTANEVQYRSGQGLGGPDLNGKQVGPPQGMPPQGQYQGQPQGQYQGQPQAVPSGAPQQQFQQNPQHQAQQNPQQQWAQPPAPQGRRAAEPGAENQQGEGR</sequence>
<dbReference type="PROSITE" id="PS50893">
    <property type="entry name" value="ABC_TRANSPORTER_2"/>
    <property type="match status" value="1"/>
</dbReference>
<proteinExistence type="inferred from homology"/>
<keyword evidence="4 7" id="KW-0067">ATP-binding</keyword>
<dbReference type="Pfam" id="PF00005">
    <property type="entry name" value="ABC_tran"/>
    <property type="match status" value="1"/>
</dbReference>
<name>A0A496PIN5_9MICC</name>
<dbReference type="EMBL" id="QQXL01000004">
    <property type="protein sequence ID" value="RKW70363.1"/>
    <property type="molecule type" value="Genomic_DNA"/>
</dbReference>
<dbReference type="Gene3D" id="3.40.50.300">
    <property type="entry name" value="P-loop containing nucleotide triphosphate hydrolases"/>
    <property type="match status" value="1"/>
</dbReference>
<evidence type="ECO:0000259" key="6">
    <source>
        <dbReference type="PROSITE" id="PS50893"/>
    </source>
</evidence>
<evidence type="ECO:0000313" key="7">
    <source>
        <dbReference type="EMBL" id="RKW70363.1"/>
    </source>
</evidence>
<feature type="region of interest" description="Disordered" evidence="5">
    <location>
        <begin position="298"/>
        <end position="389"/>
    </location>
</feature>
<keyword evidence="3" id="KW-0547">Nucleotide-binding</keyword>
<dbReference type="InterPro" id="IPR027417">
    <property type="entry name" value="P-loop_NTPase"/>
</dbReference>
<keyword evidence="8" id="KW-1185">Reference proteome</keyword>
<dbReference type="InterPro" id="IPR003439">
    <property type="entry name" value="ABC_transporter-like_ATP-bd"/>
</dbReference>
<feature type="domain" description="ABC transporter" evidence="6">
    <location>
        <begin position="2"/>
        <end position="227"/>
    </location>
</feature>
<dbReference type="SUPFAM" id="SSF52540">
    <property type="entry name" value="P-loop containing nucleoside triphosphate hydrolases"/>
    <property type="match status" value="1"/>
</dbReference>
<dbReference type="AlphaFoldDB" id="A0A496PIN5"/>
<dbReference type="GO" id="GO:0005524">
    <property type="term" value="F:ATP binding"/>
    <property type="evidence" value="ECO:0007669"/>
    <property type="project" value="UniProtKB-KW"/>
</dbReference>
<dbReference type="RefSeq" id="WP_121485016.1">
    <property type="nucleotide sequence ID" value="NZ_QQXL01000004.1"/>
</dbReference>
<evidence type="ECO:0000256" key="4">
    <source>
        <dbReference type="ARBA" id="ARBA00022840"/>
    </source>
</evidence>
<feature type="compositionally biased region" description="Low complexity" evidence="5">
    <location>
        <begin position="314"/>
        <end position="381"/>
    </location>
</feature>
<keyword evidence="2" id="KW-0813">Transport</keyword>
<evidence type="ECO:0000256" key="2">
    <source>
        <dbReference type="ARBA" id="ARBA00022448"/>
    </source>
</evidence>
<dbReference type="PANTHER" id="PTHR43335">
    <property type="entry name" value="ABC TRANSPORTER, ATP-BINDING PROTEIN"/>
    <property type="match status" value="1"/>
</dbReference>
<dbReference type="Proteomes" id="UP000273119">
    <property type="component" value="Unassembled WGS sequence"/>
</dbReference>
<accession>A0A496PIN5</accession>
<dbReference type="PANTHER" id="PTHR43335:SF4">
    <property type="entry name" value="ABC TRANSPORTER, ATP-BINDING PROTEIN"/>
    <property type="match status" value="1"/>
</dbReference>
<dbReference type="SMART" id="SM00382">
    <property type="entry name" value="AAA"/>
    <property type="match status" value="1"/>
</dbReference>
<evidence type="ECO:0000313" key="8">
    <source>
        <dbReference type="Proteomes" id="UP000273119"/>
    </source>
</evidence>
<dbReference type="GO" id="GO:0016887">
    <property type="term" value="F:ATP hydrolysis activity"/>
    <property type="evidence" value="ECO:0007669"/>
    <property type="project" value="InterPro"/>
</dbReference>
<evidence type="ECO:0000256" key="5">
    <source>
        <dbReference type="SAM" id="MobiDB-lite"/>
    </source>
</evidence>
<evidence type="ECO:0000256" key="1">
    <source>
        <dbReference type="ARBA" id="ARBA00005417"/>
    </source>
</evidence>
<evidence type="ECO:0000256" key="3">
    <source>
        <dbReference type="ARBA" id="ARBA00022741"/>
    </source>
</evidence>
<organism evidence="7 8">
    <name type="scientific">Galactobacter caseinivorans</name>
    <dbReference type="NCBI Taxonomy" id="2676123"/>
    <lineage>
        <taxon>Bacteria</taxon>
        <taxon>Bacillati</taxon>
        <taxon>Actinomycetota</taxon>
        <taxon>Actinomycetes</taxon>
        <taxon>Micrococcales</taxon>
        <taxon>Micrococcaceae</taxon>
        <taxon>Galactobacter</taxon>
    </lineage>
</organism>
<comment type="similarity">
    <text evidence="1">Belongs to the ABC transporter superfamily.</text>
</comment>
<reference evidence="7 8" key="1">
    <citation type="submission" date="2018-07" db="EMBL/GenBank/DDBJ databases">
        <title>Arthrobacter sp. nov., isolated from raw cow's milk with high bacterial count.</title>
        <authorList>
            <person name="Hahne J."/>
            <person name="Isele D."/>
            <person name="Lipski A."/>
        </authorList>
    </citation>
    <scope>NUCLEOTIDE SEQUENCE [LARGE SCALE GENOMIC DNA]</scope>
    <source>
        <strain evidence="7 8">JZ R-183</strain>
    </source>
</reference>